<organism evidence="1 2">
    <name type="scientific">Planomicrobium stackebrandtii</name>
    <dbReference type="NCBI Taxonomy" id="253160"/>
    <lineage>
        <taxon>Bacteria</taxon>
        <taxon>Bacillati</taxon>
        <taxon>Bacillota</taxon>
        <taxon>Bacilli</taxon>
        <taxon>Bacillales</taxon>
        <taxon>Caryophanaceae</taxon>
        <taxon>Planomicrobium</taxon>
    </lineage>
</organism>
<comment type="caution">
    <text evidence="1">The sequence shown here is derived from an EMBL/GenBank/DDBJ whole genome shotgun (WGS) entry which is preliminary data.</text>
</comment>
<proteinExistence type="predicted"/>
<dbReference type="EMBL" id="JAUSWB010000006">
    <property type="protein sequence ID" value="MDQ0429688.1"/>
    <property type="molecule type" value="Genomic_DNA"/>
</dbReference>
<evidence type="ECO:0000313" key="1">
    <source>
        <dbReference type="EMBL" id="MDQ0429688.1"/>
    </source>
</evidence>
<keyword evidence="2" id="KW-1185">Reference proteome</keyword>
<gene>
    <name evidence="1" type="ORF">QOZ98_002516</name>
</gene>
<dbReference type="RefSeq" id="WP_308787745.1">
    <property type="nucleotide sequence ID" value="NZ_JAUSWB010000006.1"/>
</dbReference>
<sequence>MPKNPSADQQEVHFFFSKSKATHEEAGKCFITLFARLSLEIPASGKQGGASENKTIWVDIEEVASERATSKMKKMPDSIERYKISKELFWELHKISQRCPEELYYITPLSYLHDYRDR</sequence>
<dbReference type="Proteomes" id="UP001241988">
    <property type="component" value="Unassembled WGS sequence"/>
</dbReference>
<name>A0ABU0GWK1_9BACL</name>
<accession>A0ABU0GWK1</accession>
<reference evidence="1 2" key="1">
    <citation type="submission" date="2023-07" db="EMBL/GenBank/DDBJ databases">
        <title>Genomic Encyclopedia of Type Strains, Phase IV (KMG-IV): sequencing the most valuable type-strain genomes for metagenomic binning, comparative biology and taxonomic classification.</title>
        <authorList>
            <person name="Goeker M."/>
        </authorList>
    </citation>
    <scope>NUCLEOTIDE SEQUENCE [LARGE SCALE GENOMIC DNA]</scope>
    <source>
        <strain evidence="1 2">DSM 16419</strain>
    </source>
</reference>
<protein>
    <submittedName>
        <fullName evidence="1">Uncharacterized protein</fullName>
    </submittedName>
</protein>
<evidence type="ECO:0000313" key="2">
    <source>
        <dbReference type="Proteomes" id="UP001241988"/>
    </source>
</evidence>